<reference evidence="4" key="1">
    <citation type="journal article" date="2021" name="Proc. Natl. Acad. Sci. U.S.A.">
        <title>Three genomes in the algal genus Volvox reveal the fate of a haploid sex-determining region after a transition to homothallism.</title>
        <authorList>
            <person name="Yamamoto K."/>
            <person name="Hamaji T."/>
            <person name="Kawai-Toyooka H."/>
            <person name="Matsuzaki R."/>
            <person name="Takahashi F."/>
            <person name="Nishimura Y."/>
            <person name="Kawachi M."/>
            <person name="Noguchi H."/>
            <person name="Minakuchi Y."/>
            <person name="Umen J.G."/>
            <person name="Toyoda A."/>
            <person name="Nozaki H."/>
        </authorList>
    </citation>
    <scope>NUCLEOTIDE SEQUENCE</scope>
    <source>
        <strain evidence="4">NIES-3785</strain>
        <strain evidence="3">NIES-3786</strain>
    </source>
</reference>
<feature type="compositionally biased region" description="Low complexity" evidence="1">
    <location>
        <begin position="209"/>
        <end position="227"/>
    </location>
</feature>
<evidence type="ECO:0000313" key="4">
    <source>
        <dbReference type="EMBL" id="GIM03463.1"/>
    </source>
</evidence>
<dbReference type="Gene3D" id="3.40.50.1820">
    <property type="entry name" value="alpha/beta hydrolase"/>
    <property type="match status" value="1"/>
</dbReference>
<feature type="compositionally biased region" description="Polar residues" evidence="1">
    <location>
        <begin position="256"/>
        <end position="273"/>
    </location>
</feature>
<feature type="compositionally biased region" description="Basic and acidic residues" evidence="1">
    <location>
        <begin position="198"/>
        <end position="208"/>
    </location>
</feature>
<evidence type="ECO:0000256" key="1">
    <source>
        <dbReference type="SAM" id="MobiDB-lite"/>
    </source>
</evidence>
<feature type="compositionally biased region" description="Low complexity" evidence="1">
    <location>
        <begin position="436"/>
        <end position="450"/>
    </location>
</feature>
<keyword evidence="6" id="KW-1185">Reference proteome</keyword>
<feature type="compositionally biased region" description="Basic residues" evidence="1">
    <location>
        <begin position="58"/>
        <end position="69"/>
    </location>
</feature>
<organism evidence="4 5">
    <name type="scientific">Volvox reticuliferus</name>
    <dbReference type="NCBI Taxonomy" id="1737510"/>
    <lineage>
        <taxon>Eukaryota</taxon>
        <taxon>Viridiplantae</taxon>
        <taxon>Chlorophyta</taxon>
        <taxon>core chlorophytes</taxon>
        <taxon>Chlorophyceae</taxon>
        <taxon>CS clade</taxon>
        <taxon>Chlamydomonadales</taxon>
        <taxon>Volvocaceae</taxon>
        <taxon>Volvox</taxon>
    </lineage>
</organism>
<evidence type="ECO:0000313" key="6">
    <source>
        <dbReference type="Proteomes" id="UP000747110"/>
    </source>
</evidence>
<comment type="caution">
    <text evidence="4">The sequence shown here is derived from an EMBL/GenBank/DDBJ whole genome shotgun (WGS) entry which is preliminary data.</text>
</comment>
<feature type="compositionally biased region" description="Pro residues" evidence="1">
    <location>
        <begin position="234"/>
        <end position="249"/>
    </location>
</feature>
<dbReference type="Proteomes" id="UP000747110">
    <property type="component" value="Unassembled WGS sequence"/>
</dbReference>
<dbReference type="EMBL" id="BNCQ01000014">
    <property type="protein sequence ID" value="GIM03463.1"/>
    <property type="molecule type" value="Genomic_DNA"/>
</dbReference>
<dbReference type="SUPFAM" id="SSF101447">
    <property type="entry name" value="Formin homology 2 domain (FH2 domain)"/>
    <property type="match status" value="1"/>
</dbReference>
<feature type="region of interest" description="Disordered" evidence="1">
    <location>
        <begin position="159"/>
        <end position="379"/>
    </location>
</feature>
<dbReference type="EMBL" id="BNCP01000025">
    <property type="protein sequence ID" value="GIL82640.1"/>
    <property type="molecule type" value="Genomic_DNA"/>
</dbReference>
<dbReference type="Proteomes" id="UP000722791">
    <property type="component" value="Unassembled WGS sequence"/>
</dbReference>
<dbReference type="OrthoDB" id="540954at2759"/>
<feature type="region of interest" description="Disordered" evidence="1">
    <location>
        <begin position="43"/>
        <end position="69"/>
    </location>
</feature>
<feature type="domain" description="Fungal lipase-type" evidence="2">
    <location>
        <begin position="460"/>
        <end position="572"/>
    </location>
</feature>
<protein>
    <recommendedName>
        <fullName evidence="2">Fungal lipase-type domain-containing protein</fullName>
    </recommendedName>
</protein>
<dbReference type="AlphaFoldDB" id="A0A8J4LMZ5"/>
<evidence type="ECO:0000259" key="2">
    <source>
        <dbReference type="Pfam" id="PF01764"/>
    </source>
</evidence>
<dbReference type="SUPFAM" id="SSF53474">
    <property type="entry name" value="alpha/beta-Hydrolases"/>
    <property type="match status" value="1"/>
</dbReference>
<dbReference type="InterPro" id="IPR029058">
    <property type="entry name" value="AB_hydrolase_fold"/>
</dbReference>
<accession>A0A8J4LMZ5</accession>
<gene>
    <name evidence="3" type="ORF">Vretifemale_11562</name>
    <name evidence="4" type="ORF">Vretimale_8241</name>
</gene>
<feature type="region of interest" description="Disordered" evidence="1">
    <location>
        <begin position="424"/>
        <end position="464"/>
    </location>
</feature>
<feature type="compositionally biased region" description="Basic and acidic residues" evidence="1">
    <location>
        <begin position="43"/>
        <end position="57"/>
    </location>
</feature>
<evidence type="ECO:0000313" key="3">
    <source>
        <dbReference type="EMBL" id="GIL82640.1"/>
    </source>
</evidence>
<proteinExistence type="predicted"/>
<evidence type="ECO:0000313" key="5">
    <source>
        <dbReference type="Proteomes" id="UP000722791"/>
    </source>
</evidence>
<dbReference type="InterPro" id="IPR002921">
    <property type="entry name" value="Fungal_lipase-type"/>
</dbReference>
<name>A0A8J4LMZ5_9CHLO</name>
<dbReference type="Pfam" id="PF01764">
    <property type="entry name" value="Lipase_3"/>
    <property type="match status" value="1"/>
</dbReference>
<dbReference type="GO" id="GO:0006629">
    <property type="term" value="P:lipid metabolic process"/>
    <property type="evidence" value="ECO:0007669"/>
    <property type="project" value="InterPro"/>
</dbReference>
<sequence>MPLLLRPNPVARRALVWRGSVRDTNAASRALTPVAATRHLFRDHSNGDQHGSRGHHESQHHHHHQAGQLHHRNPIYSQASGLSSDWASLYLGAKLALWSGLCYFPYDTIPRTLQEEGLKLVAYGRTSFTCWYVADGCVNFEALPRRALPRLPLAYTPGAAARSSTTAGDAATPGNDHVDMHGTPDSDSGGGSDNQLDGSKRTDREDRFATTPAAEARTAATTDAWRTINDDYPPDQPPPPPPPPPPPQQCTPAEGGSSTYEAGSAELQSSRIGGSTWAGHADDGRSSGHDTGSLQGHAHAASTPGKGQSSHAFDQGHSLRGGHIHLHRDSPPFHLRVQGAAAGPAGSGGGGGAHAEAMDQASPLAAPRHEPGTGPGLTSAVSAGTRCRFIFLRGVQWAAHDMNTLSLSASLAAFWPEPLLSPGGAAAEPATGREVSTGAGSASLSSSSSPAPSPSTPSSEQLVAHSGVAAMAREVLSVILPHIREATAAGVDHLVFAGHSLGGALAKLLWAMSILQGHRSPAATSCHTFGSPPVLAHAAGGGGARVLRVLRAPPTAAVNWVLEHDPVPRAMLTADPYFSAARRVVPGLSALLALRGAVLGEGAALSSGRFLYETVGELLLLRWSSKGGCEVVPVSEAEAESLLQMALDEAITAPVRSLQYWLDHHHASYHHDLETAALAAYRKRIRIHRSTMAGQQQQRE</sequence>